<dbReference type="SUPFAM" id="SSF53383">
    <property type="entry name" value="PLP-dependent transferases"/>
    <property type="match status" value="1"/>
</dbReference>
<dbReference type="InterPro" id="IPR050596">
    <property type="entry name" value="AspAT/PAT-like"/>
</dbReference>
<gene>
    <name evidence="9" type="ORF">GA0061101_12971</name>
</gene>
<dbReference type="Pfam" id="PF00155">
    <property type="entry name" value="Aminotran_1_2"/>
    <property type="match status" value="1"/>
</dbReference>
<evidence type="ECO:0000313" key="10">
    <source>
        <dbReference type="Proteomes" id="UP000199205"/>
    </source>
</evidence>
<keyword evidence="4 9" id="KW-0032">Aminotransferase</keyword>
<keyword evidence="6" id="KW-0663">Pyridoxal phosphate</keyword>
<comment type="catalytic activity">
    <reaction evidence="7">
        <text>L-aspartate + 2-oxoglutarate = oxaloacetate + L-glutamate</text>
        <dbReference type="Rhea" id="RHEA:21824"/>
        <dbReference type="ChEBI" id="CHEBI:16452"/>
        <dbReference type="ChEBI" id="CHEBI:16810"/>
        <dbReference type="ChEBI" id="CHEBI:29985"/>
        <dbReference type="ChEBI" id="CHEBI:29991"/>
        <dbReference type="EC" id="2.6.1.1"/>
    </reaction>
</comment>
<reference evidence="9 10" key="1">
    <citation type="submission" date="2016-08" db="EMBL/GenBank/DDBJ databases">
        <authorList>
            <person name="Seilhamer J.J."/>
        </authorList>
    </citation>
    <scope>NUCLEOTIDE SEQUENCE [LARGE SCALE GENOMIC DNA]</scope>
    <source>
        <strain evidence="9 10">P1-7</strain>
    </source>
</reference>
<sequence length="404" mass="43979">MNHYCGKCRTAIRSERELILFSLSKRSDVEPFHAMDVLAEATLRRQAGYPVISMAVGQPSHPAPQAALEAARAALGHGRIGYTDALGTLTLRQALSAHYQTRHGLSVDPKRIAITTGSSAGFNLAFLTLFDAGDSVAIGRPGYPAYRNILAALGLDVLEVPVTEETQFTLTPESLEAAQAESGKRLKGVLLASPANPTGTVTGRAALKALADYCADRSIAFISDEIYHGLTFVGEETSALELTDEAIVINSFSKYYCMTGWRVGWMVLPERLVRPIERVAQSLYISAPELSQIAAEAALGAGAELDVYRESYGRNRDFLMRRLPEIGFRIASPMDGAFYAYVDVSRFTNDSMIFARKMLAEINVAATPGLDFDPDDGHRAMRISYAGSNAEIEEAVERMAAWLK</sequence>
<dbReference type="InterPro" id="IPR004839">
    <property type="entry name" value="Aminotransferase_I/II_large"/>
</dbReference>
<evidence type="ECO:0000256" key="1">
    <source>
        <dbReference type="ARBA" id="ARBA00001933"/>
    </source>
</evidence>
<keyword evidence="5 9" id="KW-0808">Transferase</keyword>
<name>A0A1C3XA57_9HYPH</name>
<proteinExistence type="inferred from homology"/>
<dbReference type="AlphaFoldDB" id="A0A1C3XA57"/>
<evidence type="ECO:0000256" key="5">
    <source>
        <dbReference type="ARBA" id="ARBA00022679"/>
    </source>
</evidence>
<evidence type="ECO:0000259" key="8">
    <source>
        <dbReference type="Pfam" id="PF00155"/>
    </source>
</evidence>
<dbReference type="InterPro" id="IPR015424">
    <property type="entry name" value="PyrdxlP-dep_Trfase"/>
</dbReference>
<dbReference type="CDD" id="cd00609">
    <property type="entry name" value="AAT_like"/>
    <property type="match status" value="1"/>
</dbReference>
<dbReference type="GO" id="GO:0030170">
    <property type="term" value="F:pyridoxal phosphate binding"/>
    <property type="evidence" value="ECO:0007669"/>
    <property type="project" value="InterPro"/>
</dbReference>
<dbReference type="Proteomes" id="UP000199205">
    <property type="component" value="Unassembled WGS sequence"/>
</dbReference>
<comment type="similarity">
    <text evidence="2">Belongs to the class-I pyridoxal-phosphate-dependent aminotransferase family.</text>
</comment>
<organism evidence="9 10">
    <name type="scientific">Rhizobium lusitanum</name>
    <dbReference type="NCBI Taxonomy" id="293958"/>
    <lineage>
        <taxon>Bacteria</taxon>
        <taxon>Pseudomonadati</taxon>
        <taxon>Pseudomonadota</taxon>
        <taxon>Alphaproteobacteria</taxon>
        <taxon>Hyphomicrobiales</taxon>
        <taxon>Rhizobiaceae</taxon>
        <taxon>Rhizobium/Agrobacterium group</taxon>
        <taxon>Rhizobium</taxon>
    </lineage>
</organism>
<dbReference type="EC" id="2.6.1.1" evidence="3"/>
<comment type="cofactor">
    <cofactor evidence="1">
        <name>pyridoxal 5'-phosphate</name>
        <dbReference type="ChEBI" id="CHEBI:597326"/>
    </cofactor>
</comment>
<dbReference type="GO" id="GO:0006520">
    <property type="term" value="P:amino acid metabolic process"/>
    <property type="evidence" value="ECO:0007669"/>
    <property type="project" value="InterPro"/>
</dbReference>
<evidence type="ECO:0000256" key="7">
    <source>
        <dbReference type="ARBA" id="ARBA00049185"/>
    </source>
</evidence>
<evidence type="ECO:0000256" key="3">
    <source>
        <dbReference type="ARBA" id="ARBA00012753"/>
    </source>
</evidence>
<evidence type="ECO:0000256" key="2">
    <source>
        <dbReference type="ARBA" id="ARBA00007441"/>
    </source>
</evidence>
<evidence type="ECO:0000256" key="4">
    <source>
        <dbReference type="ARBA" id="ARBA00022576"/>
    </source>
</evidence>
<evidence type="ECO:0000256" key="6">
    <source>
        <dbReference type="ARBA" id="ARBA00022898"/>
    </source>
</evidence>
<dbReference type="PANTHER" id="PTHR46383">
    <property type="entry name" value="ASPARTATE AMINOTRANSFERASE"/>
    <property type="match status" value="1"/>
</dbReference>
<evidence type="ECO:0000313" key="9">
    <source>
        <dbReference type="EMBL" id="SCB49160.1"/>
    </source>
</evidence>
<feature type="domain" description="Aminotransferase class I/classII large" evidence="8">
    <location>
        <begin position="50"/>
        <end position="398"/>
    </location>
</feature>
<dbReference type="PANTHER" id="PTHR46383:SF2">
    <property type="entry name" value="AMINOTRANSFERASE"/>
    <property type="match status" value="1"/>
</dbReference>
<dbReference type="InterPro" id="IPR015421">
    <property type="entry name" value="PyrdxlP-dep_Trfase_major"/>
</dbReference>
<accession>A0A1C3XA57</accession>
<dbReference type="EMBL" id="FMAF01000029">
    <property type="protein sequence ID" value="SCB49160.1"/>
    <property type="molecule type" value="Genomic_DNA"/>
</dbReference>
<protein>
    <recommendedName>
        <fullName evidence="3">aspartate transaminase</fullName>
        <ecNumber evidence="3">2.6.1.1</ecNumber>
    </recommendedName>
</protein>
<dbReference type="GO" id="GO:0004069">
    <property type="term" value="F:L-aspartate:2-oxoglutarate aminotransferase activity"/>
    <property type="evidence" value="ECO:0007669"/>
    <property type="project" value="UniProtKB-EC"/>
</dbReference>
<dbReference type="Gene3D" id="3.40.640.10">
    <property type="entry name" value="Type I PLP-dependent aspartate aminotransferase-like (Major domain)"/>
    <property type="match status" value="1"/>
</dbReference>